<dbReference type="Pfam" id="PF06985">
    <property type="entry name" value="HET"/>
    <property type="match status" value="1"/>
</dbReference>
<organism evidence="3 4">
    <name type="scientific">Ophiobolus disseminans</name>
    <dbReference type="NCBI Taxonomy" id="1469910"/>
    <lineage>
        <taxon>Eukaryota</taxon>
        <taxon>Fungi</taxon>
        <taxon>Dikarya</taxon>
        <taxon>Ascomycota</taxon>
        <taxon>Pezizomycotina</taxon>
        <taxon>Dothideomycetes</taxon>
        <taxon>Pleosporomycetidae</taxon>
        <taxon>Pleosporales</taxon>
        <taxon>Pleosporineae</taxon>
        <taxon>Phaeosphaeriaceae</taxon>
        <taxon>Ophiobolus</taxon>
    </lineage>
</organism>
<dbReference type="PANTHER" id="PTHR24148">
    <property type="entry name" value="ANKYRIN REPEAT DOMAIN-CONTAINING PROTEIN 39 HOMOLOG-RELATED"/>
    <property type="match status" value="1"/>
</dbReference>
<dbReference type="OrthoDB" id="194358at2759"/>
<dbReference type="AlphaFoldDB" id="A0A6A7A746"/>
<proteinExistence type="predicted"/>
<accession>A0A6A7A746</accession>
<feature type="region of interest" description="Disordered" evidence="1">
    <location>
        <begin position="12"/>
        <end position="31"/>
    </location>
</feature>
<protein>
    <submittedName>
        <fullName evidence="3">HET-domain-containing protein</fullName>
    </submittedName>
</protein>
<dbReference type="EMBL" id="MU006222">
    <property type="protein sequence ID" value="KAF2828415.1"/>
    <property type="molecule type" value="Genomic_DNA"/>
</dbReference>
<dbReference type="PANTHER" id="PTHR24148:SF73">
    <property type="entry name" value="HET DOMAIN PROTEIN (AFU_ORTHOLOGUE AFUA_8G01020)"/>
    <property type="match status" value="1"/>
</dbReference>
<evidence type="ECO:0000256" key="1">
    <source>
        <dbReference type="SAM" id="MobiDB-lite"/>
    </source>
</evidence>
<gene>
    <name evidence="3" type="ORF">CC86DRAFT_368662</name>
</gene>
<dbReference type="InterPro" id="IPR052895">
    <property type="entry name" value="HetReg/Transcr_Mod"/>
</dbReference>
<keyword evidence="4" id="KW-1185">Reference proteome</keyword>
<dbReference type="InterPro" id="IPR010730">
    <property type="entry name" value="HET"/>
</dbReference>
<evidence type="ECO:0000313" key="3">
    <source>
        <dbReference type="EMBL" id="KAF2828415.1"/>
    </source>
</evidence>
<sequence length="445" mass="51510">MIDWIQKSKAHLKEKGPWNKPKTCHGGQTPLTHPTVVHNSIQDSDHSSTDDFTHEPLDTTRRHIRLIRVQQHARAPCLQSVDDSIHCTISNFIADSAPPYIALSYTWGAPSPTRVILINGKRFAVRENLYHFLDTFKTHSHSKSYLWIDQLCIDQTNNLERNHQVGMMTRIYRRCTFVITWLDASAKSAAQELNSGKKQYLDKVAFRSLNHLLHNRYFTRLWIVQEVLLAPRVQIVCGNIWLEWDKIRNAIMALTDSRRERLPDAMWLFRMKEERWSEYTCAGKRGLRLSLNESLSLYSGLKCENYRDKVYGLLGLVHGDSQRPDLDYNKSLQVVYLDTVKILLAQNQSECTLRQSVGTALYLSQCMEFSKQDLKALTNMFRDISELCAIDAFGLKSSACPMSHWWWFESGGERYYYYDNCRSFDMREVGGAGQNLIYDSLETGS</sequence>
<evidence type="ECO:0000259" key="2">
    <source>
        <dbReference type="Pfam" id="PF06985"/>
    </source>
</evidence>
<evidence type="ECO:0000313" key="4">
    <source>
        <dbReference type="Proteomes" id="UP000799424"/>
    </source>
</evidence>
<feature type="domain" description="Heterokaryon incompatibility" evidence="2">
    <location>
        <begin position="100"/>
        <end position="226"/>
    </location>
</feature>
<dbReference type="Proteomes" id="UP000799424">
    <property type="component" value="Unassembled WGS sequence"/>
</dbReference>
<reference evidence="3" key="1">
    <citation type="journal article" date="2020" name="Stud. Mycol.">
        <title>101 Dothideomycetes genomes: a test case for predicting lifestyles and emergence of pathogens.</title>
        <authorList>
            <person name="Haridas S."/>
            <person name="Albert R."/>
            <person name="Binder M."/>
            <person name="Bloem J."/>
            <person name="Labutti K."/>
            <person name="Salamov A."/>
            <person name="Andreopoulos B."/>
            <person name="Baker S."/>
            <person name="Barry K."/>
            <person name="Bills G."/>
            <person name="Bluhm B."/>
            <person name="Cannon C."/>
            <person name="Castanera R."/>
            <person name="Culley D."/>
            <person name="Daum C."/>
            <person name="Ezra D."/>
            <person name="Gonzalez J."/>
            <person name="Henrissat B."/>
            <person name="Kuo A."/>
            <person name="Liang C."/>
            <person name="Lipzen A."/>
            <person name="Lutzoni F."/>
            <person name="Magnuson J."/>
            <person name="Mondo S."/>
            <person name="Nolan M."/>
            <person name="Ohm R."/>
            <person name="Pangilinan J."/>
            <person name="Park H.-J."/>
            <person name="Ramirez L."/>
            <person name="Alfaro M."/>
            <person name="Sun H."/>
            <person name="Tritt A."/>
            <person name="Yoshinaga Y."/>
            <person name="Zwiers L.-H."/>
            <person name="Turgeon B."/>
            <person name="Goodwin S."/>
            <person name="Spatafora J."/>
            <person name="Crous P."/>
            <person name="Grigoriev I."/>
        </authorList>
    </citation>
    <scope>NUCLEOTIDE SEQUENCE</scope>
    <source>
        <strain evidence="3">CBS 113818</strain>
    </source>
</reference>
<name>A0A6A7A746_9PLEO</name>